<dbReference type="STRING" id="1246637.MTBBW1_160004"/>
<accession>A0A1W1H8N2</accession>
<evidence type="ECO:0000313" key="1">
    <source>
        <dbReference type="EMBL" id="SLM28813.1"/>
    </source>
</evidence>
<sequence length="91" mass="10743">MNIMMQELMEEAKSLPLDLQQETLDFVRFLKLSRFIEPTMNLHETGKTNGARVANLMEKIARRGSAFRDIKEPSDWQRNIRKDRLLHGRDD</sequence>
<dbReference type="AlphaFoldDB" id="A0A1W1H8N2"/>
<dbReference type="Proteomes" id="UP000191931">
    <property type="component" value="Unassembled WGS sequence"/>
</dbReference>
<dbReference type="OrthoDB" id="5574236at2"/>
<protein>
    <recommendedName>
        <fullName evidence="3">DUF2281 domain-containing protein</fullName>
    </recommendedName>
</protein>
<dbReference type="EMBL" id="FWEV01000068">
    <property type="protein sequence ID" value="SLM28813.1"/>
    <property type="molecule type" value="Genomic_DNA"/>
</dbReference>
<gene>
    <name evidence="1" type="ORF">MTBBW1_160004</name>
</gene>
<reference evidence="1 2" key="1">
    <citation type="submission" date="2017-03" db="EMBL/GenBank/DDBJ databases">
        <authorList>
            <person name="Afonso C.L."/>
            <person name="Miller P.J."/>
            <person name="Scott M.A."/>
            <person name="Spackman E."/>
            <person name="Goraichik I."/>
            <person name="Dimitrov K.M."/>
            <person name="Suarez D.L."/>
            <person name="Swayne D.E."/>
        </authorList>
    </citation>
    <scope>NUCLEOTIDE SEQUENCE [LARGE SCALE GENOMIC DNA]</scope>
    <source>
        <strain evidence="1">PRJEB14757</strain>
    </source>
</reference>
<keyword evidence="2" id="KW-1185">Reference proteome</keyword>
<dbReference type="RefSeq" id="WP_080799076.1">
    <property type="nucleotide sequence ID" value="NZ_LT828540.1"/>
</dbReference>
<evidence type="ECO:0008006" key="3">
    <source>
        <dbReference type="Google" id="ProtNLM"/>
    </source>
</evidence>
<organism evidence="1 2">
    <name type="scientific">Desulfamplus magnetovallimortis</name>
    <dbReference type="NCBI Taxonomy" id="1246637"/>
    <lineage>
        <taxon>Bacteria</taxon>
        <taxon>Pseudomonadati</taxon>
        <taxon>Thermodesulfobacteriota</taxon>
        <taxon>Desulfobacteria</taxon>
        <taxon>Desulfobacterales</taxon>
        <taxon>Desulfobacteraceae</taxon>
        <taxon>Desulfamplus</taxon>
    </lineage>
</organism>
<name>A0A1W1H8N2_9BACT</name>
<evidence type="ECO:0000313" key="2">
    <source>
        <dbReference type="Proteomes" id="UP000191931"/>
    </source>
</evidence>
<proteinExistence type="predicted"/>